<dbReference type="SMART" id="SM01381">
    <property type="entry name" value="7TM_GPCR_Srsx"/>
    <property type="match status" value="1"/>
</dbReference>
<keyword evidence="4" id="KW-0807">Transducer</keyword>
<evidence type="ECO:0000256" key="7">
    <source>
        <dbReference type="SAM" id="Phobius"/>
    </source>
</evidence>
<dbReference type="GO" id="GO:0004930">
    <property type="term" value="F:G protein-coupled receptor activity"/>
    <property type="evidence" value="ECO:0007669"/>
    <property type="project" value="UniProtKB-KW"/>
</dbReference>
<gene>
    <name evidence="9" type="ORF">BCR33DRAFT_856544</name>
</gene>
<dbReference type="InterPro" id="IPR017452">
    <property type="entry name" value="GPCR_Rhodpsn_7TM"/>
</dbReference>
<evidence type="ECO:0000259" key="8">
    <source>
        <dbReference type="PROSITE" id="PS50262"/>
    </source>
</evidence>
<feature type="transmembrane region" description="Helical" evidence="7">
    <location>
        <begin position="277"/>
        <end position="296"/>
    </location>
</feature>
<feature type="transmembrane region" description="Helical" evidence="7">
    <location>
        <begin position="128"/>
        <end position="149"/>
    </location>
</feature>
<accession>A0A1Y2BDA3</accession>
<keyword evidence="3 7" id="KW-1133">Transmembrane helix</keyword>
<name>A0A1Y2BDA3_9FUNG</name>
<evidence type="ECO:0000256" key="6">
    <source>
        <dbReference type="ARBA" id="ARBA00023170"/>
    </source>
</evidence>
<dbReference type="EMBL" id="MCGO01000071">
    <property type="protein sequence ID" value="ORY32467.1"/>
    <property type="molecule type" value="Genomic_DNA"/>
</dbReference>
<dbReference type="PANTHER" id="PTHR24240">
    <property type="entry name" value="OPSIN"/>
    <property type="match status" value="1"/>
</dbReference>
<evidence type="ECO:0000256" key="1">
    <source>
        <dbReference type="ARBA" id="ARBA00004141"/>
    </source>
</evidence>
<keyword evidence="2 7" id="KW-0812">Transmembrane</keyword>
<feature type="transmembrane region" description="Helical" evidence="7">
    <location>
        <begin position="177"/>
        <end position="198"/>
    </location>
</feature>
<keyword evidence="6 9" id="KW-0675">Receptor</keyword>
<evidence type="ECO:0000256" key="3">
    <source>
        <dbReference type="ARBA" id="ARBA00022989"/>
    </source>
</evidence>
<dbReference type="InterPro" id="IPR000276">
    <property type="entry name" value="GPCR_Rhodpsn"/>
</dbReference>
<dbReference type="SUPFAM" id="SSF81321">
    <property type="entry name" value="Family A G protein-coupled receptor-like"/>
    <property type="match status" value="1"/>
</dbReference>
<dbReference type="PRINTS" id="PR00237">
    <property type="entry name" value="GPCRRHODOPSN"/>
</dbReference>
<keyword evidence="10" id="KW-1185">Reference proteome</keyword>
<dbReference type="OrthoDB" id="2133946at2759"/>
<dbReference type="AlphaFoldDB" id="A0A1Y2BDA3"/>
<comment type="subcellular location">
    <subcellularLocation>
        <location evidence="1">Membrane</location>
        <topology evidence="1">Multi-pass membrane protein</topology>
    </subcellularLocation>
</comment>
<dbReference type="GO" id="GO:0016020">
    <property type="term" value="C:membrane"/>
    <property type="evidence" value="ECO:0007669"/>
    <property type="project" value="UniProtKB-SubCell"/>
</dbReference>
<evidence type="ECO:0000313" key="10">
    <source>
        <dbReference type="Proteomes" id="UP000193642"/>
    </source>
</evidence>
<protein>
    <submittedName>
        <fullName evidence="9">Family A G protein-coupled receptor-like protein</fullName>
    </submittedName>
</protein>
<comment type="caution">
    <text evidence="9">The sequence shown here is derived from an EMBL/GenBank/DDBJ whole genome shotgun (WGS) entry which is preliminary data.</text>
</comment>
<sequence length="342" mass="38530">MEISTVDATRIIFTSTACLATFLNITIIFATIWRTKELTSTSLITFWLCCFDGLVASVDFTINVSTLTLHHVIDSTTFQTHTLSSTICQIHGLLHIFGGSSSLLLCLLLTTFRYSVIIQKHILSRKRTITYIALAITAAATFAGLPFILHAPEIYILHPSQEYCATDWSQQGPKPRVVVFINIMTVIPPVSFIGYAYYKMYQNVSKQCRKASEVVRNARLHAEMKGRTGSDTEFESSYVSQNNQGTSSETVVNVPEYSRGLEKEAEEEERRLLKQSVIIVSAFLIGWSPYLLVMVYEATTTTLVPPIYDFLAIFCTVLNQAINPMIVITYNSEIRNNLIFWK</sequence>
<feature type="transmembrane region" description="Helical" evidence="7">
    <location>
        <begin position="45"/>
        <end position="73"/>
    </location>
</feature>
<feature type="transmembrane region" description="Helical" evidence="7">
    <location>
        <begin position="308"/>
        <end position="330"/>
    </location>
</feature>
<evidence type="ECO:0000256" key="4">
    <source>
        <dbReference type="ARBA" id="ARBA00023040"/>
    </source>
</evidence>
<dbReference type="Proteomes" id="UP000193642">
    <property type="component" value="Unassembled WGS sequence"/>
</dbReference>
<dbReference type="PROSITE" id="PS50262">
    <property type="entry name" value="G_PROTEIN_RECEP_F1_2"/>
    <property type="match status" value="1"/>
</dbReference>
<evidence type="ECO:0000256" key="5">
    <source>
        <dbReference type="ARBA" id="ARBA00023136"/>
    </source>
</evidence>
<feature type="domain" description="G-protein coupled receptors family 1 profile" evidence="8">
    <location>
        <begin position="23"/>
        <end position="327"/>
    </location>
</feature>
<feature type="transmembrane region" description="Helical" evidence="7">
    <location>
        <begin position="93"/>
        <end position="116"/>
    </location>
</feature>
<reference evidence="9 10" key="1">
    <citation type="submission" date="2016-07" db="EMBL/GenBank/DDBJ databases">
        <title>Pervasive Adenine N6-methylation of Active Genes in Fungi.</title>
        <authorList>
            <consortium name="DOE Joint Genome Institute"/>
            <person name="Mondo S.J."/>
            <person name="Dannebaum R.O."/>
            <person name="Kuo R.C."/>
            <person name="Labutti K."/>
            <person name="Haridas S."/>
            <person name="Kuo A."/>
            <person name="Salamov A."/>
            <person name="Ahrendt S.R."/>
            <person name="Lipzen A."/>
            <person name="Sullivan W."/>
            <person name="Andreopoulos W.B."/>
            <person name="Clum A."/>
            <person name="Lindquist E."/>
            <person name="Daum C."/>
            <person name="Ramamoorthy G.K."/>
            <person name="Gryganskyi A."/>
            <person name="Culley D."/>
            <person name="Magnuson J.K."/>
            <person name="James T.Y."/>
            <person name="O'Malley M.A."/>
            <person name="Stajich J.E."/>
            <person name="Spatafora J.W."/>
            <person name="Visel A."/>
            <person name="Grigoriev I.V."/>
        </authorList>
    </citation>
    <scope>NUCLEOTIDE SEQUENCE [LARGE SCALE GENOMIC DNA]</scope>
    <source>
        <strain evidence="9 10">JEL800</strain>
    </source>
</reference>
<feature type="transmembrane region" description="Helical" evidence="7">
    <location>
        <begin position="12"/>
        <end position="33"/>
    </location>
</feature>
<keyword evidence="4" id="KW-0297">G-protein coupled receptor</keyword>
<dbReference type="Pfam" id="PF00001">
    <property type="entry name" value="7tm_1"/>
    <property type="match status" value="1"/>
</dbReference>
<dbReference type="Gene3D" id="1.20.1070.10">
    <property type="entry name" value="Rhodopsin 7-helix transmembrane proteins"/>
    <property type="match status" value="1"/>
</dbReference>
<dbReference type="CDD" id="cd00637">
    <property type="entry name" value="7tm_classA_rhodopsin-like"/>
    <property type="match status" value="1"/>
</dbReference>
<evidence type="ECO:0000256" key="2">
    <source>
        <dbReference type="ARBA" id="ARBA00022692"/>
    </source>
</evidence>
<keyword evidence="5 7" id="KW-0472">Membrane</keyword>
<dbReference type="InterPro" id="IPR050125">
    <property type="entry name" value="GPCR_opsins"/>
</dbReference>
<organism evidence="9 10">
    <name type="scientific">Rhizoclosmatium globosum</name>
    <dbReference type="NCBI Taxonomy" id="329046"/>
    <lineage>
        <taxon>Eukaryota</taxon>
        <taxon>Fungi</taxon>
        <taxon>Fungi incertae sedis</taxon>
        <taxon>Chytridiomycota</taxon>
        <taxon>Chytridiomycota incertae sedis</taxon>
        <taxon>Chytridiomycetes</taxon>
        <taxon>Chytridiales</taxon>
        <taxon>Chytriomycetaceae</taxon>
        <taxon>Rhizoclosmatium</taxon>
    </lineage>
</organism>
<evidence type="ECO:0000313" key="9">
    <source>
        <dbReference type="EMBL" id="ORY32467.1"/>
    </source>
</evidence>
<proteinExistence type="predicted"/>